<evidence type="ECO:0000256" key="3">
    <source>
        <dbReference type="ARBA" id="ARBA00022475"/>
    </source>
</evidence>
<dbReference type="PANTHER" id="PTHR43875:SF15">
    <property type="entry name" value="TREHALOSE IMPORT ATP-BINDING PROTEIN SUGC"/>
    <property type="match status" value="1"/>
</dbReference>
<dbReference type="Proteomes" id="UP000003635">
    <property type="component" value="Unassembled WGS sequence"/>
</dbReference>
<gene>
    <name evidence="9" type="ORF">OG2516_16469</name>
</gene>
<keyword evidence="2" id="KW-0813">Transport</keyword>
<dbReference type="eggNOG" id="COG3842">
    <property type="taxonomic scope" value="Bacteria"/>
</dbReference>
<keyword evidence="10" id="KW-1185">Reference proteome</keyword>
<dbReference type="GO" id="GO:0055052">
    <property type="term" value="C:ATP-binding cassette (ABC) transporter complex, substrate-binding subunit-containing"/>
    <property type="evidence" value="ECO:0007669"/>
    <property type="project" value="TreeGrafter"/>
</dbReference>
<evidence type="ECO:0000259" key="8">
    <source>
        <dbReference type="PROSITE" id="PS50893"/>
    </source>
</evidence>
<keyword evidence="4" id="KW-0547">Nucleotide-binding</keyword>
<evidence type="ECO:0000313" key="10">
    <source>
        <dbReference type="Proteomes" id="UP000003635"/>
    </source>
</evidence>
<dbReference type="InterPro" id="IPR008995">
    <property type="entry name" value="Mo/tungstate-bd_C_term_dom"/>
</dbReference>
<dbReference type="SUPFAM" id="SSF50331">
    <property type="entry name" value="MOP-like"/>
    <property type="match status" value="1"/>
</dbReference>
<dbReference type="InterPro" id="IPR003439">
    <property type="entry name" value="ABC_transporter-like_ATP-bd"/>
</dbReference>
<keyword evidence="6" id="KW-1278">Translocase</keyword>
<dbReference type="PROSITE" id="PS50893">
    <property type="entry name" value="ABC_TRANSPORTER_2"/>
    <property type="match status" value="1"/>
</dbReference>
<sequence>MILELSDIHKSYGRHAALKGLSLSVREGSFTALLGPSSAGKTTTLRIIGGLETVDRGAFSLYGQDALDVPVQGRDLAMVFQTFALYPHLTVAENLGYPLRRAGLSRAETATRVTETAEMLRIAHRIAVKPGQLSGGERQRVAIGRALIRKPRLLLLDEPLTNLDAKLRDEMRVELKRLHRELGITMLFATPDQLEATSMAEQIALIDDGRIIARGTPDDLYEAPRSAKVARMLGSPPANVVAGAATPRGLSLGFATLADAAHPSGQYVIRPNHLRLDPAAPDFRADVVLIEALGDSTVLHLEAGDHALRCVCFGETARTVRIGDEVPLRIDRDHLRALPEP</sequence>
<organism evidence="9 10">
    <name type="scientific">Oceanicola granulosus (strain ATCC BAA-861 / DSM 15982 / KCTC 12143 / HTCC2516)</name>
    <dbReference type="NCBI Taxonomy" id="314256"/>
    <lineage>
        <taxon>Bacteria</taxon>
        <taxon>Pseudomonadati</taxon>
        <taxon>Pseudomonadota</taxon>
        <taxon>Alphaproteobacteria</taxon>
        <taxon>Rhodobacterales</taxon>
        <taxon>Roseobacteraceae</taxon>
        <taxon>Oceanicola</taxon>
    </lineage>
</organism>
<dbReference type="InterPro" id="IPR003593">
    <property type="entry name" value="AAA+_ATPase"/>
</dbReference>
<feature type="domain" description="ABC transporter" evidence="8">
    <location>
        <begin position="3"/>
        <end position="233"/>
    </location>
</feature>
<dbReference type="PANTHER" id="PTHR43875">
    <property type="entry name" value="MALTODEXTRIN IMPORT ATP-BINDING PROTEIN MSMX"/>
    <property type="match status" value="1"/>
</dbReference>
<comment type="caution">
    <text evidence="9">The sequence shown here is derived from an EMBL/GenBank/DDBJ whole genome shotgun (WGS) entry which is preliminary data.</text>
</comment>
<evidence type="ECO:0000256" key="6">
    <source>
        <dbReference type="ARBA" id="ARBA00022967"/>
    </source>
</evidence>
<accession>Q2CGM2</accession>
<dbReference type="InterPro" id="IPR027417">
    <property type="entry name" value="P-loop_NTPase"/>
</dbReference>
<evidence type="ECO:0000313" key="9">
    <source>
        <dbReference type="EMBL" id="EAR51913.1"/>
    </source>
</evidence>
<keyword evidence="3" id="KW-1003">Cell membrane</keyword>
<evidence type="ECO:0000256" key="1">
    <source>
        <dbReference type="ARBA" id="ARBA00005417"/>
    </source>
</evidence>
<evidence type="ECO:0000256" key="5">
    <source>
        <dbReference type="ARBA" id="ARBA00022840"/>
    </source>
</evidence>
<dbReference type="GO" id="GO:0016887">
    <property type="term" value="F:ATP hydrolysis activity"/>
    <property type="evidence" value="ECO:0007669"/>
    <property type="project" value="InterPro"/>
</dbReference>
<dbReference type="GO" id="GO:0005524">
    <property type="term" value="F:ATP binding"/>
    <property type="evidence" value="ECO:0007669"/>
    <property type="project" value="UniProtKB-KW"/>
</dbReference>
<dbReference type="RefSeq" id="WP_007257240.1">
    <property type="nucleotide sequence ID" value="NZ_CH724111.1"/>
</dbReference>
<dbReference type="Pfam" id="PF08402">
    <property type="entry name" value="TOBE_2"/>
    <property type="match status" value="1"/>
</dbReference>
<dbReference type="Gene3D" id="2.40.50.140">
    <property type="entry name" value="Nucleic acid-binding proteins"/>
    <property type="match status" value="1"/>
</dbReference>
<evidence type="ECO:0000256" key="4">
    <source>
        <dbReference type="ARBA" id="ARBA00022741"/>
    </source>
</evidence>
<dbReference type="InterPro" id="IPR013611">
    <property type="entry name" value="Transp-assoc_OB_typ2"/>
</dbReference>
<dbReference type="InterPro" id="IPR017871">
    <property type="entry name" value="ABC_transporter-like_CS"/>
</dbReference>
<dbReference type="SMART" id="SM00382">
    <property type="entry name" value="AAA"/>
    <property type="match status" value="1"/>
</dbReference>
<dbReference type="OrthoDB" id="8045093at2"/>
<dbReference type="HOGENOM" id="CLU_000604_1_1_5"/>
<reference evidence="9 10" key="1">
    <citation type="journal article" date="2010" name="J. Bacteriol.">
        <title>Genome sequences of Oceanicola granulosus HTCC2516(T) and Oceanicola batsensis HTCC2597(TDelta).</title>
        <authorList>
            <person name="Thrash J.C."/>
            <person name="Cho J.C."/>
            <person name="Vergin K.L."/>
            <person name="Giovannoni S.J."/>
        </authorList>
    </citation>
    <scope>NUCLEOTIDE SEQUENCE [LARGE SCALE GENOMIC DNA]</scope>
    <source>
        <strain evidence="10">ATCC BAA-861 / DSM 15982 / KCTC 12143 / HTCC2516</strain>
    </source>
</reference>
<dbReference type="Gene3D" id="3.40.50.300">
    <property type="entry name" value="P-loop containing nucleotide triphosphate hydrolases"/>
    <property type="match status" value="1"/>
</dbReference>
<dbReference type="STRING" id="314256.OG2516_16469"/>
<dbReference type="InterPro" id="IPR012340">
    <property type="entry name" value="NA-bd_OB-fold"/>
</dbReference>
<dbReference type="GO" id="GO:0140359">
    <property type="term" value="F:ABC-type transporter activity"/>
    <property type="evidence" value="ECO:0007669"/>
    <property type="project" value="UniProtKB-ARBA"/>
</dbReference>
<dbReference type="EMBL" id="AAOT01000008">
    <property type="protein sequence ID" value="EAR51913.1"/>
    <property type="molecule type" value="Genomic_DNA"/>
</dbReference>
<dbReference type="InterPro" id="IPR047641">
    <property type="entry name" value="ABC_transpr_MalK/UgpC-like"/>
</dbReference>
<keyword evidence="7" id="KW-0472">Membrane</keyword>
<evidence type="ECO:0000256" key="7">
    <source>
        <dbReference type="ARBA" id="ARBA00023136"/>
    </source>
</evidence>
<evidence type="ECO:0000256" key="2">
    <source>
        <dbReference type="ARBA" id="ARBA00022448"/>
    </source>
</evidence>
<dbReference type="AlphaFoldDB" id="Q2CGM2"/>
<protein>
    <submittedName>
        <fullName evidence="9">Sugar ABC transporter, ATP-binding protein</fullName>
    </submittedName>
</protein>
<keyword evidence="5 9" id="KW-0067">ATP-binding</keyword>
<name>Q2CGM2_OCEGH</name>
<comment type="similarity">
    <text evidence="1">Belongs to the ABC transporter superfamily.</text>
</comment>
<dbReference type="Pfam" id="PF00005">
    <property type="entry name" value="ABC_tran"/>
    <property type="match status" value="1"/>
</dbReference>
<dbReference type="FunFam" id="3.40.50.300:FF:000042">
    <property type="entry name" value="Maltose/maltodextrin ABC transporter, ATP-binding protein"/>
    <property type="match status" value="1"/>
</dbReference>
<dbReference type="PROSITE" id="PS00211">
    <property type="entry name" value="ABC_TRANSPORTER_1"/>
    <property type="match status" value="1"/>
</dbReference>
<dbReference type="SUPFAM" id="SSF52540">
    <property type="entry name" value="P-loop containing nucleoside triphosphate hydrolases"/>
    <property type="match status" value="1"/>
</dbReference>
<proteinExistence type="inferred from homology"/>